<dbReference type="GeneID" id="77926795"/>
<dbReference type="RefSeq" id="YP_010651203.1">
    <property type="nucleotide sequence ID" value="NC_070781.1"/>
</dbReference>
<organism evidence="1 2">
    <name type="scientific">Streptomyces phage Tomas</name>
    <dbReference type="NCBI Taxonomy" id="2914443"/>
    <lineage>
        <taxon>Viruses</taxon>
        <taxon>Duplodnaviria</taxon>
        <taxon>Heunggongvirae</taxon>
        <taxon>Uroviricota</taxon>
        <taxon>Caudoviricetes</taxon>
        <taxon>Stanwilliamsviridae</taxon>
        <taxon>Boydwoodruffvirinae</taxon>
        <taxon>Tomasvirus</taxon>
        <taxon>Tomasvirus tomas</taxon>
    </lineage>
</organism>
<reference evidence="1" key="1">
    <citation type="submission" date="2021-12" db="EMBL/GenBank/DDBJ databases">
        <authorList>
            <person name="Khadka S."/>
            <person name="Uribe D.A."/>
            <person name="Klipsch I.N."/>
            <person name="Rene S.R."/>
            <person name="Jimenez M.L."/>
            <person name="Saini B.K."/>
            <person name="Zugasti M."/>
            <person name="Bullon R.M."/>
            <person name="Sharp C.D."/>
            <person name="Kapinga K.O."/>
            <person name="Warner C.P."/>
            <person name="Sarinana J."/>
            <person name="Jimenez A."/>
            <person name="Layton S.R."/>
            <person name="Nayek S."/>
            <person name="Hughes L.E."/>
            <person name="Garlena R.A."/>
            <person name="Russell D.A."/>
            <person name="Jacobs-Sera D."/>
            <person name="Hatfull G.F."/>
        </authorList>
    </citation>
    <scope>NUCLEOTIDE SEQUENCE</scope>
</reference>
<proteinExistence type="predicted"/>
<accession>A0AA49BSY8</accession>
<dbReference type="Proteomes" id="UP001202581">
    <property type="component" value="Segment"/>
</dbReference>
<evidence type="ECO:0008006" key="3">
    <source>
        <dbReference type="Google" id="ProtNLM"/>
    </source>
</evidence>
<protein>
    <recommendedName>
        <fullName evidence="3">Helix-turn-helix DNA binding domain protein</fullName>
    </recommendedName>
</protein>
<name>A0AA49BSY8_9CAUD</name>
<evidence type="ECO:0000313" key="1">
    <source>
        <dbReference type="EMBL" id="UMO76265.1"/>
    </source>
</evidence>
<evidence type="ECO:0000313" key="2">
    <source>
        <dbReference type="Proteomes" id="UP001202581"/>
    </source>
</evidence>
<sequence>MGDKKGSRRGQKNPKLYFFLDGKAHKKLQVNHAADILIAWNYPDKKQVAYVLSSARRNMETAFFTKQVEEMVGRSRNAMLNYIWKGLIQSPYLTYALDGSGKRGMYIWNEKNILDLHDMLLNHGQGRPRKDGRPVKTNLPSKAELMAMMRNEVVLYTKTRDGGYTPVWQAKDW</sequence>
<gene>
    <name evidence="1" type="primary">76</name>
    <name evidence="1" type="ORF">SEA_TOMAS_76</name>
</gene>
<dbReference type="EMBL" id="OL829978">
    <property type="protein sequence ID" value="UMO76265.1"/>
    <property type="molecule type" value="Genomic_DNA"/>
</dbReference>
<keyword evidence="2" id="KW-1185">Reference proteome</keyword>
<dbReference type="KEGG" id="vg:77926795"/>